<evidence type="ECO:0000313" key="1">
    <source>
        <dbReference type="EMBL" id="EML1470612.1"/>
    </source>
</evidence>
<reference evidence="1" key="1">
    <citation type="submission" date="2024-02" db="EMBL/GenBank/DDBJ databases">
        <authorList>
            <consortium name="Clinical and Environmental Microbiology Branch: Whole genome sequencing antimicrobial resistance pathogens in the healthcare setting"/>
        </authorList>
    </citation>
    <scope>NUCLEOTIDE SEQUENCE</scope>
    <source>
        <strain evidence="1">2021DK-00143</strain>
    </source>
</reference>
<dbReference type="RefSeq" id="WP_053075811.1">
    <property type="nucleotide sequence ID" value="NZ_LDZN01000001.1"/>
</dbReference>
<organism evidence="1">
    <name type="scientific">Pluralibacter gergoviae</name>
    <name type="common">Enterobacter gergoviae</name>
    <dbReference type="NCBI Taxonomy" id="61647"/>
    <lineage>
        <taxon>Bacteria</taxon>
        <taxon>Pseudomonadati</taxon>
        <taxon>Pseudomonadota</taxon>
        <taxon>Gammaproteobacteria</taxon>
        <taxon>Enterobacterales</taxon>
        <taxon>Enterobacteriaceae</taxon>
        <taxon>Pluralibacter</taxon>
    </lineage>
</organism>
<dbReference type="EMBL" id="ABLOKC030000005">
    <property type="protein sequence ID" value="EML1470612.1"/>
    <property type="molecule type" value="Genomic_DNA"/>
</dbReference>
<protein>
    <submittedName>
        <fullName evidence="1">Uncharacterized protein</fullName>
    </submittedName>
</protein>
<proteinExistence type="predicted"/>
<accession>A0AAI9GIX6</accession>
<name>A0AAI9GIX6_PLUGE</name>
<dbReference type="AlphaFoldDB" id="A0AAI9GIX6"/>
<comment type="caution">
    <text evidence="1">The sequence shown here is derived from an EMBL/GenBank/DDBJ whole genome shotgun (WGS) entry which is preliminary data.</text>
</comment>
<gene>
    <name evidence="1" type="ORF">QEG54_001307</name>
</gene>
<sequence>MIEKVAREYKNKTIIDFTPDLILRQSVTESAKNDDGYKTEEYHAFKNAEGDSLKVITLISYVLHGTYGYKGYWRVDNDGGCVWQITELDEKSPL</sequence>